<keyword evidence="2" id="KW-0812">Transmembrane</keyword>
<dbReference type="Proteomes" id="UP001168877">
    <property type="component" value="Unassembled WGS sequence"/>
</dbReference>
<proteinExistence type="predicted"/>
<keyword evidence="3" id="KW-1133">Transmembrane helix</keyword>
<dbReference type="GO" id="GO:0016020">
    <property type="term" value="C:membrane"/>
    <property type="evidence" value="ECO:0007669"/>
    <property type="project" value="UniProtKB-SubCell"/>
</dbReference>
<evidence type="ECO:0000259" key="5">
    <source>
        <dbReference type="Pfam" id="PF01061"/>
    </source>
</evidence>
<comment type="subcellular location">
    <subcellularLocation>
        <location evidence="1">Membrane</location>
        <topology evidence="1">Multi-pass membrane protein</topology>
    </subcellularLocation>
</comment>
<keyword evidence="7" id="KW-1185">Reference proteome</keyword>
<sequence>MLLEEINNLEMNKLLNSQNPLNNQVYDTNQVHSGGTLSLIILFLLGAFVLPKGQIPVWLSWGHQISLLLYGFNALKRNGLGLQPSWGSPFSSMFCCTYILLESHEQSCQKMKQKSNPTSVEQ</sequence>
<keyword evidence="4" id="KW-0472">Membrane</keyword>
<evidence type="ECO:0000256" key="1">
    <source>
        <dbReference type="ARBA" id="ARBA00004141"/>
    </source>
</evidence>
<accession>A0AA39W0E2</accession>
<reference evidence="6" key="2">
    <citation type="submission" date="2023-06" db="EMBL/GenBank/DDBJ databases">
        <authorList>
            <person name="Swenson N.G."/>
            <person name="Wegrzyn J.L."/>
            <person name="Mcevoy S.L."/>
        </authorList>
    </citation>
    <scope>NUCLEOTIDE SEQUENCE</scope>
    <source>
        <strain evidence="6">NS2018</strain>
        <tissue evidence="6">Leaf</tissue>
    </source>
</reference>
<evidence type="ECO:0000313" key="6">
    <source>
        <dbReference type="EMBL" id="KAK0597988.1"/>
    </source>
</evidence>
<evidence type="ECO:0000256" key="3">
    <source>
        <dbReference type="ARBA" id="ARBA00022989"/>
    </source>
</evidence>
<dbReference type="GO" id="GO:0140359">
    <property type="term" value="F:ABC-type transporter activity"/>
    <property type="evidence" value="ECO:0007669"/>
    <property type="project" value="InterPro"/>
</dbReference>
<evidence type="ECO:0000256" key="2">
    <source>
        <dbReference type="ARBA" id="ARBA00022692"/>
    </source>
</evidence>
<dbReference type="InterPro" id="IPR013525">
    <property type="entry name" value="ABC2_TM"/>
</dbReference>
<organism evidence="6 7">
    <name type="scientific">Acer saccharum</name>
    <name type="common">Sugar maple</name>
    <dbReference type="NCBI Taxonomy" id="4024"/>
    <lineage>
        <taxon>Eukaryota</taxon>
        <taxon>Viridiplantae</taxon>
        <taxon>Streptophyta</taxon>
        <taxon>Embryophyta</taxon>
        <taxon>Tracheophyta</taxon>
        <taxon>Spermatophyta</taxon>
        <taxon>Magnoliopsida</taxon>
        <taxon>eudicotyledons</taxon>
        <taxon>Gunneridae</taxon>
        <taxon>Pentapetalae</taxon>
        <taxon>rosids</taxon>
        <taxon>malvids</taxon>
        <taxon>Sapindales</taxon>
        <taxon>Sapindaceae</taxon>
        <taxon>Hippocastanoideae</taxon>
        <taxon>Acereae</taxon>
        <taxon>Acer</taxon>
    </lineage>
</organism>
<evidence type="ECO:0000256" key="4">
    <source>
        <dbReference type="ARBA" id="ARBA00023136"/>
    </source>
</evidence>
<protein>
    <recommendedName>
        <fullName evidence="5">ABC-2 type transporter transmembrane domain-containing protein</fullName>
    </recommendedName>
</protein>
<evidence type="ECO:0000313" key="7">
    <source>
        <dbReference type="Proteomes" id="UP001168877"/>
    </source>
</evidence>
<dbReference type="Pfam" id="PF01061">
    <property type="entry name" value="ABC2_membrane"/>
    <property type="match status" value="1"/>
</dbReference>
<comment type="caution">
    <text evidence="6">The sequence shown here is derived from an EMBL/GenBank/DDBJ whole genome shotgun (WGS) entry which is preliminary data.</text>
</comment>
<dbReference type="EMBL" id="JAUESC010000004">
    <property type="protein sequence ID" value="KAK0597988.1"/>
    <property type="molecule type" value="Genomic_DNA"/>
</dbReference>
<name>A0AA39W0E2_ACESA</name>
<feature type="domain" description="ABC-2 type transporter transmembrane" evidence="5">
    <location>
        <begin position="30"/>
        <end position="76"/>
    </location>
</feature>
<gene>
    <name evidence="6" type="ORF">LWI29_030549</name>
</gene>
<reference evidence="6" key="1">
    <citation type="journal article" date="2022" name="Plant J.">
        <title>Strategies of tolerance reflected in two North American maple genomes.</title>
        <authorList>
            <person name="McEvoy S.L."/>
            <person name="Sezen U.U."/>
            <person name="Trouern-Trend A."/>
            <person name="McMahon S.M."/>
            <person name="Schaberg P.G."/>
            <person name="Yang J."/>
            <person name="Wegrzyn J.L."/>
            <person name="Swenson N.G."/>
        </authorList>
    </citation>
    <scope>NUCLEOTIDE SEQUENCE</scope>
    <source>
        <strain evidence="6">NS2018</strain>
    </source>
</reference>
<dbReference type="AlphaFoldDB" id="A0AA39W0E2"/>